<gene>
    <name evidence="6" type="ORF">GCM10009107_57250</name>
</gene>
<dbReference type="InterPro" id="IPR016032">
    <property type="entry name" value="Sig_transdc_resp-reg_C-effctor"/>
</dbReference>
<feature type="domain" description="Response regulatory" evidence="5">
    <location>
        <begin position="15"/>
        <end position="131"/>
    </location>
</feature>
<evidence type="ECO:0000256" key="3">
    <source>
        <dbReference type="PROSITE-ProRule" id="PRU00169"/>
    </source>
</evidence>
<evidence type="ECO:0000256" key="1">
    <source>
        <dbReference type="ARBA" id="ARBA00022553"/>
    </source>
</evidence>
<dbReference type="SUPFAM" id="SSF46894">
    <property type="entry name" value="C-terminal effector domain of the bipartite response regulators"/>
    <property type="match status" value="1"/>
</dbReference>
<dbReference type="Gene3D" id="3.40.50.2300">
    <property type="match status" value="1"/>
</dbReference>
<keyword evidence="2" id="KW-0238">DNA-binding</keyword>
<protein>
    <submittedName>
        <fullName evidence="6">Response regulator transcription factor</fullName>
    </submittedName>
</protein>
<keyword evidence="7" id="KW-1185">Reference proteome</keyword>
<dbReference type="SMART" id="SM00448">
    <property type="entry name" value="REC"/>
    <property type="match status" value="1"/>
</dbReference>
<dbReference type="EMBL" id="BAAAEW010000047">
    <property type="protein sequence ID" value="GAA0767895.1"/>
    <property type="molecule type" value="Genomic_DNA"/>
</dbReference>
<dbReference type="PANTHER" id="PTHR43214">
    <property type="entry name" value="TWO-COMPONENT RESPONSE REGULATOR"/>
    <property type="match status" value="1"/>
</dbReference>
<feature type="modified residue" description="4-aspartylphosphate" evidence="3">
    <location>
        <position position="66"/>
    </location>
</feature>
<dbReference type="Proteomes" id="UP001500279">
    <property type="component" value="Unassembled WGS sequence"/>
</dbReference>
<keyword evidence="1 3" id="KW-0597">Phosphoprotein</keyword>
<dbReference type="PROSITE" id="PS50110">
    <property type="entry name" value="RESPONSE_REGULATORY"/>
    <property type="match status" value="1"/>
</dbReference>
<dbReference type="RefSeq" id="WP_211361271.1">
    <property type="nucleotide sequence ID" value="NZ_BAAAEW010000047.1"/>
</dbReference>
<sequence>MVMPTDDRGHASAIALLAVDDHLLILNGIEAVVQQSPDICFVGGATTATEAVEQHRKLRPDVTLMDVSLPDINGIEALKRIREADPQAKVIILTTYRGDMLAVQALKAGASGFILKSALEMELVDAVRRVHAGEKFISAEVARDIALRVDEPGLSAREVDVLKRVAAGGSNKAIGRQLEISEQTVKGHLCRILAKLGAADRAHAVAIAVQRGVLCL</sequence>
<dbReference type="Pfam" id="PF00196">
    <property type="entry name" value="GerE"/>
    <property type="match status" value="1"/>
</dbReference>
<dbReference type="CDD" id="cd17535">
    <property type="entry name" value="REC_NarL-like"/>
    <property type="match status" value="1"/>
</dbReference>
<dbReference type="InterPro" id="IPR011006">
    <property type="entry name" value="CheY-like_superfamily"/>
</dbReference>
<reference evidence="7" key="1">
    <citation type="journal article" date="2019" name="Int. J. Syst. Evol. Microbiol.">
        <title>The Global Catalogue of Microorganisms (GCM) 10K type strain sequencing project: providing services to taxonomists for standard genome sequencing and annotation.</title>
        <authorList>
            <consortium name="The Broad Institute Genomics Platform"/>
            <consortium name="The Broad Institute Genome Sequencing Center for Infectious Disease"/>
            <person name="Wu L."/>
            <person name="Ma J."/>
        </authorList>
    </citation>
    <scope>NUCLEOTIDE SEQUENCE [LARGE SCALE GENOMIC DNA]</scope>
    <source>
        <strain evidence="7">JCM 15503</strain>
    </source>
</reference>
<evidence type="ECO:0000259" key="4">
    <source>
        <dbReference type="PROSITE" id="PS50043"/>
    </source>
</evidence>
<dbReference type="InterPro" id="IPR039420">
    <property type="entry name" value="WalR-like"/>
</dbReference>
<comment type="caution">
    <text evidence="6">The sequence shown here is derived from an EMBL/GenBank/DDBJ whole genome shotgun (WGS) entry which is preliminary data.</text>
</comment>
<dbReference type="SUPFAM" id="SSF52172">
    <property type="entry name" value="CheY-like"/>
    <property type="match status" value="1"/>
</dbReference>
<dbReference type="PROSITE" id="PS00622">
    <property type="entry name" value="HTH_LUXR_1"/>
    <property type="match status" value="1"/>
</dbReference>
<proteinExistence type="predicted"/>
<dbReference type="SMART" id="SM00421">
    <property type="entry name" value="HTH_LUXR"/>
    <property type="match status" value="1"/>
</dbReference>
<dbReference type="PRINTS" id="PR00038">
    <property type="entry name" value="HTHLUXR"/>
</dbReference>
<evidence type="ECO:0000259" key="5">
    <source>
        <dbReference type="PROSITE" id="PS50110"/>
    </source>
</evidence>
<dbReference type="InterPro" id="IPR000792">
    <property type="entry name" value="Tscrpt_reg_LuxR_C"/>
</dbReference>
<name>A0ABP3VRZ1_9BURK</name>
<dbReference type="PROSITE" id="PS50043">
    <property type="entry name" value="HTH_LUXR_2"/>
    <property type="match status" value="1"/>
</dbReference>
<evidence type="ECO:0000313" key="7">
    <source>
        <dbReference type="Proteomes" id="UP001500279"/>
    </source>
</evidence>
<evidence type="ECO:0000313" key="6">
    <source>
        <dbReference type="EMBL" id="GAA0767895.1"/>
    </source>
</evidence>
<accession>A0ABP3VRZ1</accession>
<evidence type="ECO:0000256" key="2">
    <source>
        <dbReference type="ARBA" id="ARBA00023125"/>
    </source>
</evidence>
<feature type="domain" description="HTH luxR-type" evidence="4">
    <location>
        <begin position="147"/>
        <end position="212"/>
    </location>
</feature>
<organism evidence="6 7">
    <name type="scientific">Ideonella azotifigens</name>
    <dbReference type="NCBI Taxonomy" id="513160"/>
    <lineage>
        <taxon>Bacteria</taxon>
        <taxon>Pseudomonadati</taxon>
        <taxon>Pseudomonadota</taxon>
        <taxon>Betaproteobacteria</taxon>
        <taxon>Burkholderiales</taxon>
        <taxon>Sphaerotilaceae</taxon>
        <taxon>Ideonella</taxon>
    </lineage>
</organism>
<dbReference type="CDD" id="cd06170">
    <property type="entry name" value="LuxR_C_like"/>
    <property type="match status" value="1"/>
</dbReference>
<dbReference type="InterPro" id="IPR058245">
    <property type="entry name" value="NreC/VraR/RcsB-like_REC"/>
</dbReference>
<dbReference type="Pfam" id="PF00072">
    <property type="entry name" value="Response_reg"/>
    <property type="match status" value="1"/>
</dbReference>
<dbReference type="InterPro" id="IPR001789">
    <property type="entry name" value="Sig_transdc_resp-reg_receiver"/>
</dbReference>